<dbReference type="RefSeq" id="WP_125056939.1">
    <property type="nucleotide sequence ID" value="NZ_BHZD01000001.1"/>
</dbReference>
<evidence type="ECO:0000313" key="4">
    <source>
        <dbReference type="Proteomes" id="UP000286746"/>
    </source>
</evidence>
<dbReference type="PROSITE" id="PS51841">
    <property type="entry name" value="LTD"/>
    <property type="match status" value="1"/>
</dbReference>
<name>A0A401WBA2_STREY</name>
<reference evidence="3 4" key="1">
    <citation type="submission" date="2018-11" db="EMBL/GenBank/DDBJ databases">
        <title>Whole genome sequence of Streptomyces paromomycinus NBRC 15454(T).</title>
        <authorList>
            <person name="Komaki H."/>
            <person name="Tamura T."/>
        </authorList>
    </citation>
    <scope>NUCLEOTIDE SEQUENCE [LARGE SCALE GENOMIC DNA]</scope>
    <source>
        <strain evidence="3 4">NBRC 15454</strain>
    </source>
</reference>
<feature type="signal peptide" evidence="1">
    <location>
        <begin position="1"/>
        <end position="30"/>
    </location>
</feature>
<dbReference type="Gene3D" id="2.60.40.1260">
    <property type="entry name" value="Lamin Tail domain"/>
    <property type="match status" value="1"/>
</dbReference>
<keyword evidence="1" id="KW-0732">Signal</keyword>
<proteinExistence type="predicted"/>
<evidence type="ECO:0000256" key="1">
    <source>
        <dbReference type="SAM" id="SignalP"/>
    </source>
</evidence>
<accession>A0A401WBA2</accession>
<keyword evidence="4" id="KW-1185">Reference proteome</keyword>
<dbReference type="EMBL" id="BHZD01000001">
    <property type="protein sequence ID" value="GCD46625.1"/>
    <property type="molecule type" value="Genomic_DNA"/>
</dbReference>
<dbReference type="AlphaFoldDB" id="A0A401WBA2"/>
<evidence type="ECO:0000259" key="2">
    <source>
        <dbReference type="PROSITE" id="PS51841"/>
    </source>
</evidence>
<feature type="chain" id="PRO_5019144564" description="LTD domain-containing protein" evidence="1">
    <location>
        <begin position="31"/>
        <end position="152"/>
    </location>
</feature>
<evidence type="ECO:0000313" key="3">
    <source>
        <dbReference type="EMBL" id="GCD46625.1"/>
    </source>
</evidence>
<dbReference type="InterPro" id="IPR001322">
    <property type="entry name" value="Lamin_tail_dom"/>
</dbReference>
<dbReference type="Pfam" id="PF00932">
    <property type="entry name" value="LTD"/>
    <property type="match status" value="1"/>
</dbReference>
<dbReference type="InterPro" id="IPR036415">
    <property type="entry name" value="Lamin_tail_dom_sf"/>
</dbReference>
<comment type="caution">
    <text evidence="3">The sequence shown here is derived from an EMBL/GenBank/DDBJ whole genome shotgun (WGS) entry which is preliminary data.</text>
</comment>
<protein>
    <recommendedName>
        <fullName evidence="2">LTD domain-containing protein</fullName>
    </recommendedName>
</protein>
<sequence length="152" mass="16026">MRHHTKAAAAAALATATAVGGLVTAAPASAAGSVHLTKIYYNSPGSDNGSNASLNAEYVQIKNSTSRAVSLKGWKLTDASRHTYTFGTYSLGAGKTVTVHTGKGRDTAAHRYQNSRAYVWNNTKDTATLKKPSGARVDSCSYNNARRAFVNC</sequence>
<dbReference type="SUPFAM" id="SSF74853">
    <property type="entry name" value="Lamin A/C globular tail domain"/>
    <property type="match status" value="1"/>
</dbReference>
<gene>
    <name evidence="3" type="ORF">GKJPGBOP_06376</name>
</gene>
<feature type="domain" description="LTD" evidence="2">
    <location>
        <begin position="22"/>
        <end position="144"/>
    </location>
</feature>
<organism evidence="3 4">
    <name type="scientific">Streptomyces paromomycinus</name>
    <name type="common">Streptomyces rimosus subsp. paromomycinus</name>
    <dbReference type="NCBI Taxonomy" id="92743"/>
    <lineage>
        <taxon>Bacteria</taxon>
        <taxon>Bacillati</taxon>
        <taxon>Actinomycetota</taxon>
        <taxon>Actinomycetes</taxon>
        <taxon>Kitasatosporales</taxon>
        <taxon>Streptomycetaceae</taxon>
        <taxon>Streptomyces</taxon>
    </lineage>
</organism>
<dbReference type="Proteomes" id="UP000286746">
    <property type="component" value="Unassembled WGS sequence"/>
</dbReference>